<evidence type="ECO:0000256" key="1">
    <source>
        <dbReference type="SAM" id="MobiDB-lite"/>
    </source>
</evidence>
<accession>A0A3P6P286</accession>
<gene>
    <name evidence="2" type="ORF">DILT_LOCUS155</name>
</gene>
<sequence length="78" mass="8530">MPWLLPDTSTFLRGYKVVVTMLQELATVLSSIHHLLLLITIHVSGTTATCHDAAGYTRTHASGGPPSTARKEANRREM</sequence>
<reference evidence="2 3" key="1">
    <citation type="submission" date="2018-11" db="EMBL/GenBank/DDBJ databases">
        <authorList>
            <consortium name="Pathogen Informatics"/>
        </authorList>
    </citation>
    <scope>NUCLEOTIDE SEQUENCE [LARGE SCALE GENOMIC DNA]</scope>
</reference>
<dbReference type="AlphaFoldDB" id="A0A3P6P286"/>
<proteinExistence type="predicted"/>
<organism evidence="2 3">
    <name type="scientific">Dibothriocephalus latus</name>
    <name type="common">Fish tapeworm</name>
    <name type="synonym">Diphyllobothrium latum</name>
    <dbReference type="NCBI Taxonomy" id="60516"/>
    <lineage>
        <taxon>Eukaryota</taxon>
        <taxon>Metazoa</taxon>
        <taxon>Spiralia</taxon>
        <taxon>Lophotrochozoa</taxon>
        <taxon>Platyhelminthes</taxon>
        <taxon>Cestoda</taxon>
        <taxon>Eucestoda</taxon>
        <taxon>Diphyllobothriidea</taxon>
        <taxon>Diphyllobothriidae</taxon>
        <taxon>Dibothriocephalus</taxon>
    </lineage>
</organism>
<dbReference type="Proteomes" id="UP000281553">
    <property type="component" value="Unassembled WGS sequence"/>
</dbReference>
<name>A0A3P6P286_DIBLA</name>
<evidence type="ECO:0000313" key="2">
    <source>
        <dbReference type="EMBL" id="VDK30369.1"/>
    </source>
</evidence>
<keyword evidence="3" id="KW-1185">Reference proteome</keyword>
<protein>
    <submittedName>
        <fullName evidence="2">Uncharacterized protein</fullName>
    </submittedName>
</protein>
<evidence type="ECO:0000313" key="3">
    <source>
        <dbReference type="Proteomes" id="UP000281553"/>
    </source>
</evidence>
<feature type="region of interest" description="Disordered" evidence="1">
    <location>
        <begin position="56"/>
        <end position="78"/>
    </location>
</feature>
<dbReference type="EMBL" id="UYRU01000574">
    <property type="protein sequence ID" value="VDK30369.1"/>
    <property type="molecule type" value="Genomic_DNA"/>
</dbReference>
<feature type="compositionally biased region" description="Basic and acidic residues" evidence="1">
    <location>
        <begin position="69"/>
        <end position="78"/>
    </location>
</feature>